<evidence type="ECO:0000313" key="2">
    <source>
        <dbReference type="Proteomes" id="UP000886998"/>
    </source>
</evidence>
<evidence type="ECO:0000313" key="1">
    <source>
        <dbReference type="EMBL" id="GFY75562.1"/>
    </source>
</evidence>
<accession>A0A8X7CSY7</accession>
<proteinExistence type="predicted"/>
<dbReference type="AlphaFoldDB" id="A0A8X7CSY7"/>
<protein>
    <submittedName>
        <fullName evidence="1">Uncharacterized protein</fullName>
    </submittedName>
</protein>
<comment type="caution">
    <text evidence="1">The sequence shown here is derived from an EMBL/GenBank/DDBJ whole genome shotgun (WGS) entry which is preliminary data.</text>
</comment>
<organism evidence="1 2">
    <name type="scientific">Trichonephila inaurata madagascariensis</name>
    <dbReference type="NCBI Taxonomy" id="2747483"/>
    <lineage>
        <taxon>Eukaryota</taxon>
        <taxon>Metazoa</taxon>
        <taxon>Ecdysozoa</taxon>
        <taxon>Arthropoda</taxon>
        <taxon>Chelicerata</taxon>
        <taxon>Arachnida</taxon>
        <taxon>Araneae</taxon>
        <taxon>Araneomorphae</taxon>
        <taxon>Entelegynae</taxon>
        <taxon>Araneoidea</taxon>
        <taxon>Nephilidae</taxon>
        <taxon>Trichonephila</taxon>
        <taxon>Trichonephila inaurata</taxon>
    </lineage>
</organism>
<gene>
    <name evidence="1" type="ORF">TNIN_312831</name>
</gene>
<dbReference type="Proteomes" id="UP000886998">
    <property type="component" value="Unassembled WGS sequence"/>
</dbReference>
<keyword evidence="2" id="KW-1185">Reference proteome</keyword>
<name>A0A8X7CSY7_9ARAC</name>
<dbReference type="OrthoDB" id="10481784at2759"/>
<reference evidence="1" key="1">
    <citation type="submission" date="2020-08" db="EMBL/GenBank/DDBJ databases">
        <title>Multicomponent nature underlies the extraordinary mechanical properties of spider dragline silk.</title>
        <authorList>
            <person name="Kono N."/>
            <person name="Nakamura H."/>
            <person name="Mori M."/>
            <person name="Yoshida Y."/>
            <person name="Ohtoshi R."/>
            <person name="Malay A.D."/>
            <person name="Moran D.A.P."/>
            <person name="Tomita M."/>
            <person name="Numata K."/>
            <person name="Arakawa K."/>
        </authorList>
    </citation>
    <scope>NUCLEOTIDE SEQUENCE</scope>
</reference>
<dbReference type="EMBL" id="BMAV01021479">
    <property type="protein sequence ID" value="GFY75562.1"/>
    <property type="molecule type" value="Genomic_DNA"/>
</dbReference>
<sequence length="266" mass="30587">MNRQFHTNQQMVSSENGQIELGRLENNPPFGTDQLIASSEYKQIEYYTKYINPQFHENRRIVTNSNENHPFKERSASQLLTRANEVDLEPPQNFKSNQQSLDSVENFIKEETKHANINPLQQMDANISSITQTELQAETFHNNTVLVNSSFEKNSNVDLKGTPKEYGYSRNSVNNSGQNGCNPFQKKTVGYRLEKEKFKKTLKSSRLNGIGEELNTYDSGKNKLLKQCLNNNAENVYVCDMTKTTFNQISKEFVVMISDKSNLYTR</sequence>